<comment type="caution">
    <text evidence="6">The sequence shown here is derived from an EMBL/GenBank/DDBJ whole genome shotgun (WGS) entry which is preliminary data.</text>
</comment>
<dbReference type="InterPro" id="IPR034164">
    <property type="entry name" value="Pepsin-like_dom"/>
</dbReference>
<protein>
    <recommendedName>
        <fullName evidence="5">Peptidase A1 domain-containing protein</fullName>
    </recommendedName>
</protein>
<dbReference type="Gene3D" id="2.40.70.10">
    <property type="entry name" value="Acid Proteases"/>
    <property type="match status" value="2"/>
</dbReference>
<organism evidence="6 7">
    <name type="scientific">Hohenbuehelia grisea</name>
    <dbReference type="NCBI Taxonomy" id="104357"/>
    <lineage>
        <taxon>Eukaryota</taxon>
        <taxon>Fungi</taxon>
        <taxon>Dikarya</taxon>
        <taxon>Basidiomycota</taxon>
        <taxon>Agaricomycotina</taxon>
        <taxon>Agaricomycetes</taxon>
        <taxon>Agaricomycetidae</taxon>
        <taxon>Agaricales</taxon>
        <taxon>Pleurotineae</taxon>
        <taxon>Pleurotaceae</taxon>
        <taxon>Hohenbuehelia</taxon>
    </lineage>
</organism>
<dbReference type="PANTHER" id="PTHR47966:SF51">
    <property type="entry name" value="BETA-SITE APP-CLEAVING ENZYME, ISOFORM A-RELATED"/>
    <property type="match status" value="1"/>
</dbReference>
<evidence type="ECO:0000256" key="3">
    <source>
        <dbReference type="RuleBase" id="RU000454"/>
    </source>
</evidence>
<keyword evidence="3" id="KW-0378">Hydrolase</keyword>
<feature type="transmembrane region" description="Helical" evidence="4">
    <location>
        <begin position="37"/>
        <end position="63"/>
    </location>
</feature>
<dbReference type="Pfam" id="PF00026">
    <property type="entry name" value="Asp"/>
    <property type="match status" value="1"/>
</dbReference>
<dbReference type="InterPro" id="IPR001461">
    <property type="entry name" value="Aspartic_peptidase_A1"/>
</dbReference>
<dbReference type="PROSITE" id="PS00141">
    <property type="entry name" value="ASP_PROTEASE"/>
    <property type="match status" value="2"/>
</dbReference>
<evidence type="ECO:0000313" key="6">
    <source>
        <dbReference type="EMBL" id="KAL0951625.1"/>
    </source>
</evidence>
<dbReference type="SUPFAM" id="SSF50630">
    <property type="entry name" value="Acid proteases"/>
    <property type="match status" value="1"/>
</dbReference>
<dbReference type="PROSITE" id="PS51767">
    <property type="entry name" value="PEPTIDASE_A1"/>
    <property type="match status" value="1"/>
</dbReference>
<keyword evidence="2 3" id="KW-0064">Aspartyl protease</keyword>
<evidence type="ECO:0000313" key="7">
    <source>
        <dbReference type="Proteomes" id="UP001556367"/>
    </source>
</evidence>
<dbReference type="InterPro" id="IPR001969">
    <property type="entry name" value="Aspartic_peptidase_AS"/>
</dbReference>
<dbReference type="InterPro" id="IPR021109">
    <property type="entry name" value="Peptidase_aspartic_dom_sf"/>
</dbReference>
<dbReference type="Proteomes" id="UP001556367">
    <property type="component" value="Unassembled WGS sequence"/>
</dbReference>
<name>A0ABR3J912_9AGAR</name>
<evidence type="ECO:0000256" key="4">
    <source>
        <dbReference type="SAM" id="Phobius"/>
    </source>
</evidence>
<keyword evidence="3" id="KW-0645">Protease</keyword>
<dbReference type="PRINTS" id="PR00792">
    <property type="entry name" value="PEPSIN"/>
</dbReference>
<feature type="domain" description="Peptidase A1" evidence="5">
    <location>
        <begin position="132"/>
        <end position="451"/>
    </location>
</feature>
<dbReference type="CDD" id="cd05471">
    <property type="entry name" value="pepsin_like"/>
    <property type="match status" value="1"/>
</dbReference>
<evidence type="ECO:0000259" key="5">
    <source>
        <dbReference type="PROSITE" id="PS51767"/>
    </source>
</evidence>
<dbReference type="InterPro" id="IPR033121">
    <property type="entry name" value="PEPTIDASE_A1"/>
</dbReference>
<proteinExistence type="inferred from homology"/>
<keyword evidence="4" id="KW-0472">Membrane</keyword>
<sequence>MVRLAMCFKVFKDDLPVNPGNCFCTHRRFLPKRPTTLILENSVAMFCIAALLAYVLAALLVAASPTVVIREPPINLPVSKRYSFARGMNMVQSEQARARMMREKGMAMMGDEQIESRAAVSSIPATNGVVTYTAQVTVGNNSYSLIIDTGSSNTWVGARKAYTVSNTTVKTNQTVSVSYGSGSFSGTQYLDRVSLGSSLVINNQSIGAASKAQGFNGVDGILGVGPTILTQESLSPLSSTQIPTVVDSLTSQGIIPSSILGVSFAPSTSPNQVNGQLTFGGTDSSKYTGSINYIPITSRSPSSAYWGINQSIVYGNSTANSTNILSSTAGIVDTGTTLILLATDAFKRYATATGGVPDSATGLLRLTPAQYTNLSSLFFNINGINYELTPNAQIWPRSLNVNIGGSKNFVYSIVADLGSNSGTGFDFINGFSFLERYYSVYDTKNKRVGLASTANTRSTSN</sequence>
<keyword evidence="7" id="KW-1185">Reference proteome</keyword>
<reference evidence="7" key="1">
    <citation type="submission" date="2024-06" db="EMBL/GenBank/DDBJ databases">
        <title>Multi-omics analyses provide insights into the biosynthesis of the anticancer antibiotic pleurotin in Hohenbuehelia grisea.</title>
        <authorList>
            <person name="Weaver J.A."/>
            <person name="Alberti F."/>
        </authorList>
    </citation>
    <scope>NUCLEOTIDE SEQUENCE [LARGE SCALE GENOMIC DNA]</scope>
    <source>
        <strain evidence="7">T-177</strain>
    </source>
</reference>
<keyword evidence="4" id="KW-1133">Transmembrane helix</keyword>
<dbReference type="EMBL" id="JASNQZ010000011">
    <property type="protein sequence ID" value="KAL0951625.1"/>
    <property type="molecule type" value="Genomic_DNA"/>
</dbReference>
<gene>
    <name evidence="6" type="ORF">HGRIS_008306</name>
</gene>
<dbReference type="PANTHER" id="PTHR47966">
    <property type="entry name" value="BETA-SITE APP-CLEAVING ENZYME, ISOFORM A-RELATED"/>
    <property type="match status" value="1"/>
</dbReference>
<comment type="similarity">
    <text evidence="1 3">Belongs to the peptidase A1 family.</text>
</comment>
<accession>A0ABR3J912</accession>
<evidence type="ECO:0000256" key="1">
    <source>
        <dbReference type="ARBA" id="ARBA00007447"/>
    </source>
</evidence>
<keyword evidence="4" id="KW-0812">Transmembrane</keyword>
<evidence type="ECO:0000256" key="2">
    <source>
        <dbReference type="ARBA" id="ARBA00022750"/>
    </source>
</evidence>